<dbReference type="EMBL" id="FODJ01000001">
    <property type="protein sequence ID" value="SEN55364.1"/>
    <property type="molecule type" value="Genomic_DNA"/>
</dbReference>
<comment type="subcellular location">
    <subcellularLocation>
        <location evidence="1">Membrane</location>
        <topology evidence="1">Multi-pass membrane protein</topology>
    </subcellularLocation>
</comment>
<keyword evidence="2 5" id="KW-0812">Transmembrane</keyword>
<feature type="domain" description="NfeD-like C-terminal" evidence="6">
    <location>
        <begin position="153"/>
        <end position="208"/>
    </location>
</feature>
<keyword evidence="8" id="KW-1185">Reference proteome</keyword>
<evidence type="ECO:0000256" key="4">
    <source>
        <dbReference type="ARBA" id="ARBA00023136"/>
    </source>
</evidence>
<dbReference type="Pfam" id="PF01957">
    <property type="entry name" value="NfeD"/>
    <property type="match status" value="1"/>
</dbReference>
<dbReference type="STRING" id="872970.SAMN04488134_101345"/>
<keyword evidence="4 5" id="KW-0472">Membrane</keyword>
<feature type="transmembrane region" description="Helical" evidence="5">
    <location>
        <begin position="102"/>
        <end position="121"/>
    </location>
</feature>
<protein>
    <recommendedName>
        <fullName evidence="6">NfeD-like C-terminal domain-containing protein</fullName>
    </recommendedName>
</protein>
<name>A0A1H8HH66_9BACI</name>
<feature type="transmembrane region" description="Helical" evidence="5">
    <location>
        <begin position="6"/>
        <end position="24"/>
    </location>
</feature>
<dbReference type="InterPro" id="IPR012340">
    <property type="entry name" value="NA-bd_OB-fold"/>
</dbReference>
<evidence type="ECO:0000256" key="2">
    <source>
        <dbReference type="ARBA" id="ARBA00022692"/>
    </source>
</evidence>
<organism evidence="7 8">
    <name type="scientific">Amphibacillus marinus</name>
    <dbReference type="NCBI Taxonomy" id="872970"/>
    <lineage>
        <taxon>Bacteria</taxon>
        <taxon>Bacillati</taxon>
        <taxon>Bacillota</taxon>
        <taxon>Bacilli</taxon>
        <taxon>Bacillales</taxon>
        <taxon>Bacillaceae</taxon>
        <taxon>Amphibacillus</taxon>
    </lineage>
</organism>
<feature type="transmembrane region" description="Helical" evidence="5">
    <location>
        <begin position="54"/>
        <end position="71"/>
    </location>
</feature>
<dbReference type="Gene3D" id="2.40.50.140">
    <property type="entry name" value="Nucleic acid-binding proteins"/>
    <property type="match status" value="1"/>
</dbReference>
<evidence type="ECO:0000313" key="7">
    <source>
        <dbReference type="EMBL" id="SEN55364.1"/>
    </source>
</evidence>
<dbReference type="InterPro" id="IPR052165">
    <property type="entry name" value="Membrane_assoc_protease"/>
</dbReference>
<evidence type="ECO:0000313" key="8">
    <source>
        <dbReference type="Proteomes" id="UP000199300"/>
    </source>
</evidence>
<accession>A0A1H8HH66</accession>
<proteinExistence type="predicted"/>
<dbReference type="GO" id="GO:0005886">
    <property type="term" value="C:plasma membrane"/>
    <property type="evidence" value="ECO:0007669"/>
    <property type="project" value="TreeGrafter"/>
</dbReference>
<dbReference type="PANTHER" id="PTHR33507">
    <property type="entry name" value="INNER MEMBRANE PROTEIN YBBJ"/>
    <property type="match status" value="1"/>
</dbReference>
<gene>
    <name evidence="7" type="ORF">SAMN04488134_101345</name>
</gene>
<dbReference type="RefSeq" id="WP_177178171.1">
    <property type="nucleotide sequence ID" value="NZ_FODJ01000001.1"/>
</dbReference>
<reference evidence="7 8" key="1">
    <citation type="submission" date="2016-10" db="EMBL/GenBank/DDBJ databases">
        <authorList>
            <person name="de Groot N.N."/>
        </authorList>
    </citation>
    <scope>NUCLEOTIDE SEQUENCE [LARGE SCALE GENOMIC DNA]</scope>
    <source>
        <strain evidence="7 8">CGMCC 1.10434</strain>
    </source>
</reference>
<evidence type="ECO:0000259" key="6">
    <source>
        <dbReference type="Pfam" id="PF01957"/>
    </source>
</evidence>
<evidence type="ECO:0000256" key="3">
    <source>
        <dbReference type="ARBA" id="ARBA00022989"/>
    </source>
</evidence>
<evidence type="ECO:0000256" key="5">
    <source>
        <dbReference type="SAM" id="Phobius"/>
    </source>
</evidence>
<dbReference type="InterPro" id="IPR002810">
    <property type="entry name" value="NfeD-like_C"/>
</dbReference>
<sequence length="218" mass="23935">MLDIFAFDWISFFIVGLATMFLVGELLVNTKGAFALLGFGLITLYFTAYLDTSMFLIMVGVYFLGILLIFVDGEFLNDGILAGIGALLMIVSVGLSSPNWRIGAYAIIGVVVGAACSLVWLKLLPKRNLWSKITLHDQLTDDEGYSSMNASYKGLIGERGVTLTDMRPIGTIRINKVDYSAISNGHWIKKDTNIIVRKVDGTRILVDPITESHDTKSS</sequence>
<feature type="transmembrane region" description="Helical" evidence="5">
    <location>
        <begin position="31"/>
        <end position="48"/>
    </location>
</feature>
<keyword evidence="3 5" id="KW-1133">Transmembrane helix</keyword>
<dbReference type="PANTHER" id="PTHR33507:SF3">
    <property type="entry name" value="INNER MEMBRANE PROTEIN YBBJ"/>
    <property type="match status" value="1"/>
</dbReference>
<evidence type="ECO:0000256" key="1">
    <source>
        <dbReference type="ARBA" id="ARBA00004141"/>
    </source>
</evidence>
<dbReference type="AlphaFoldDB" id="A0A1H8HH66"/>
<dbReference type="Proteomes" id="UP000199300">
    <property type="component" value="Unassembled WGS sequence"/>
</dbReference>
<feature type="transmembrane region" description="Helical" evidence="5">
    <location>
        <begin position="78"/>
        <end position="96"/>
    </location>
</feature>